<dbReference type="EMBL" id="NAJN01000385">
    <property type="protein sequence ID" value="TKA74104.1"/>
    <property type="molecule type" value="Genomic_DNA"/>
</dbReference>
<proteinExistence type="predicted"/>
<sequence>MTVSSLLFVEDAPPSCEPPSALPGSEYQLNLFHRQYFQLLDLDSLAWPEAKSLRDPIVQAWLYECMFKPDVLDFPPPERYQMRVLKALVARIEDAIVDPEEDGISDDLMSCLSFLLASDLPPESTAAQQRSYVTYSHTSDEDMHVKSTKQVTLLEWRSVLGSSGTTGLRTWEAALHLGSYLLSSHAGHNGFATASKNVVELGAGTGYVSVLCAKHLGARHVTATDGADEVVEALALNSFINKLDERKVLEPKVLQWGSSLVGSWVEEDIADYPYDLVSPLTKHKTYDEAAIPSLVSTLSDLFKLRPALCVLISATVRNEKTFRVFEYACKRNHLDIVDVDFPVVPKHLHRGPFYASKVPIRIVSITHRGESRDPFAL</sequence>
<dbReference type="OrthoDB" id="194386at2759"/>
<gene>
    <name evidence="2" type="ORF">B0A49_03972</name>
    <name evidence="1" type="ORF">B0A49_04860</name>
</gene>
<dbReference type="GO" id="GO:0005737">
    <property type="term" value="C:cytoplasm"/>
    <property type="evidence" value="ECO:0007669"/>
    <property type="project" value="TreeGrafter"/>
</dbReference>
<reference evidence="1 3" key="1">
    <citation type="submission" date="2017-03" db="EMBL/GenBank/DDBJ databases">
        <title>Genomes of endolithic fungi from Antarctica.</title>
        <authorList>
            <person name="Coleine C."/>
            <person name="Masonjones S."/>
            <person name="Stajich J.E."/>
        </authorList>
    </citation>
    <scope>NUCLEOTIDE SEQUENCE [LARGE SCALE GENOMIC DNA]</scope>
    <source>
        <strain evidence="1 3">CCFEE 5187</strain>
    </source>
</reference>
<dbReference type="Pfam" id="PF10294">
    <property type="entry name" value="Methyltransf_16"/>
    <property type="match status" value="1"/>
</dbReference>
<dbReference type="PANTHER" id="PTHR14614">
    <property type="entry name" value="HEPATOCELLULAR CARCINOMA-ASSOCIATED ANTIGEN"/>
    <property type="match status" value="1"/>
</dbReference>
<comment type="caution">
    <text evidence="1">The sequence shown here is derived from an EMBL/GenBank/DDBJ whole genome shotgun (WGS) entry which is preliminary data.</text>
</comment>
<evidence type="ECO:0000313" key="1">
    <source>
        <dbReference type="EMBL" id="TKA71711.1"/>
    </source>
</evidence>
<dbReference type="EMBL" id="NAJN01000548">
    <property type="protein sequence ID" value="TKA71711.1"/>
    <property type="molecule type" value="Genomic_DNA"/>
</dbReference>
<name>A0A4U0X702_9PEZI</name>
<organism evidence="1 3">
    <name type="scientific">Cryomyces minteri</name>
    <dbReference type="NCBI Taxonomy" id="331657"/>
    <lineage>
        <taxon>Eukaryota</taxon>
        <taxon>Fungi</taxon>
        <taxon>Dikarya</taxon>
        <taxon>Ascomycota</taxon>
        <taxon>Pezizomycotina</taxon>
        <taxon>Dothideomycetes</taxon>
        <taxon>Dothideomycetes incertae sedis</taxon>
        <taxon>Cryomyces</taxon>
    </lineage>
</organism>
<dbReference type="AlphaFoldDB" id="A0A4U0X702"/>
<dbReference type="Proteomes" id="UP000308768">
    <property type="component" value="Unassembled WGS sequence"/>
</dbReference>
<protein>
    <recommendedName>
        <fullName evidence="4">FAM86 N-terminal domain-containing protein</fullName>
    </recommendedName>
</protein>
<dbReference type="Gene3D" id="3.40.50.150">
    <property type="entry name" value="Vaccinia Virus protein VP39"/>
    <property type="match status" value="1"/>
</dbReference>
<dbReference type="GO" id="GO:0008757">
    <property type="term" value="F:S-adenosylmethionine-dependent methyltransferase activity"/>
    <property type="evidence" value="ECO:0007669"/>
    <property type="project" value="UniProtKB-ARBA"/>
</dbReference>
<dbReference type="STRING" id="331657.A0A4U0X702"/>
<dbReference type="SUPFAM" id="SSF53335">
    <property type="entry name" value="S-adenosyl-L-methionine-dependent methyltransferases"/>
    <property type="match status" value="1"/>
</dbReference>
<dbReference type="PANTHER" id="PTHR14614:SF130">
    <property type="entry name" value="PROTEIN-LYSINE N-METHYLTRANSFERASE EEF2KMT"/>
    <property type="match status" value="1"/>
</dbReference>
<keyword evidence="3" id="KW-1185">Reference proteome</keyword>
<evidence type="ECO:0008006" key="4">
    <source>
        <dbReference type="Google" id="ProtNLM"/>
    </source>
</evidence>
<dbReference type="InterPro" id="IPR029063">
    <property type="entry name" value="SAM-dependent_MTases_sf"/>
</dbReference>
<accession>A0A4U0X702</accession>
<evidence type="ECO:0000313" key="3">
    <source>
        <dbReference type="Proteomes" id="UP000308768"/>
    </source>
</evidence>
<evidence type="ECO:0000313" key="2">
    <source>
        <dbReference type="EMBL" id="TKA74104.1"/>
    </source>
</evidence>
<dbReference type="InterPro" id="IPR019410">
    <property type="entry name" value="Methyltransf_16"/>
</dbReference>